<proteinExistence type="inferred from homology"/>
<reference evidence="7 8" key="1">
    <citation type="submission" date="2018-07" db="EMBL/GenBank/DDBJ databases">
        <title>Genomic Encyclopedia of Type Strains, Phase IV (KMG-IV): sequencing the most valuable type-strain genomes for metagenomic binning, comparative biology and taxonomic classification.</title>
        <authorList>
            <person name="Goeker M."/>
        </authorList>
    </citation>
    <scope>NUCLEOTIDE SEQUENCE [LARGE SCALE GENOMIC DNA]</scope>
    <source>
        <strain evidence="7 8">DSM 103736</strain>
    </source>
</reference>
<gene>
    <name evidence="7" type="ORF">C8D90_101617</name>
</gene>
<organism evidence="7 8">
    <name type="scientific">Enterobacillus tribolii</name>
    <dbReference type="NCBI Taxonomy" id="1487935"/>
    <lineage>
        <taxon>Bacteria</taxon>
        <taxon>Pseudomonadati</taxon>
        <taxon>Pseudomonadota</taxon>
        <taxon>Gammaproteobacteria</taxon>
        <taxon>Enterobacterales</taxon>
        <taxon>Hafniaceae</taxon>
        <taxon>Enterobacillus</taxon>
    </lineage>
</organism>
<dbReference type="InterPro" id="IPR036937">
    <property type="entry name" value="Adhesion_dom_fimbrial_sf"/>
</dbReference>
<dbReference type="InterPro" id="IPR008966">
    <property type="entry name" value="Adhesion_dom_sf"/>
</dbReference>
<dbReference type="OrthoDB" id="6580839at2"/>
<dbReference type="AlphaFoldDB" id="A0A370R412"/>
<evidence type="ECO:0000313" key="7">
    <source>
        <dbReference type="EMBL" id="RDK97172.1"/>
    </source>
</evidence>
<feature type="domain" description="Fimbrial-type adhesion" evidence="6">
    <location>
        <begin position="205"/>
        <end position="378"/>
    </location>
</feature>
<comment type="subcellular location">
    <subcellularLocation>
        <location evidence="1">Fimbrium</location>
    </subcellularLocation>
</comment>
<dbReference type="GO" id="GO:0009289">
    <property type="term" value="C:pilus"/>
    <property type="evidence" value="ECO:0007669"/>
    <property type="project" value="UniProtKB-SubCell"/>
</dbReference>
<dbReference type="RefSeq" id="WP_115456914.1">
    <property type="nucleotide sequence ID" value="NZ_QRAP01000001.1"/>
</dbReference>
<keyword evidence="4" id="KW-0281">Fimbrium</keyword>
<dbReference type="EMBL" id="QRAP01000001">
    <property type="protein sequence ID" value="RDK97172.1"/>
    <property type="molecule type" value="Genomic_DNA"/>
</dbReference>
<dbReference type="InterPro" id="IPR050263">
    <property type="entry name" value="Bact_Fimbrial_Adh_Pro"/>
</dbReference>
<sequence>MKYTFAFNRKTGPVSLFMLMASFFYSSNSAAITCTTTDEFSNPVNAITTTLPLQGGNITAGPDVAIGSVLFRQTFKPSYTPVGYCSDLTPNTTYSYSNTYSYLNTPLPLSGGSSPVGGQVYETGIPGIGIVAWYAGNGFPYSDTTDIFHSGSNTDFKHRSSPTFDIYLIKTGAISPGIISGSNLPTIAYDFEFGGVKTRIATASFSGSLNVVSQTCTTPDVYVSLGQYDINHSFTGKGSTSAWVDSSIKLTNCPRFYGTLNNGEKTFASDDGTTGTGTFTPNTFWLMLTPNTTVIDSNNGILSIQHSENSAEGVGIQMAHGTTSDAAPTPVSFGGIKIYRSEDASTQTLPLVARYIQTEDTLTPGRADATVVFLISYQ</sequence>
<dbReference type="Gene3D" id="2.60.40.1090">
    <property type="entry name" value="Fimbrial-type adhesion domain"/>
    <property type="match status" value="1"/>
</dbReference>
<feature type="chain" id="PRO_5016835280" evidence="5">
    <location>
        <begin position="31"/>
        <end position="378"/>
    </location>
</feature>
<comment type="caution">
    <text evidence="7">The sequence shown here is derived from an EMBL/GenBank/DDBJ whole genome shotgun (WGS) entry which is preliminary data.</text>
</comment>
<dbReference type="SUPFAM" id="SSF49401">
    <property type="entry name" value="Bacterial adhesins"/>
    <property type="match status" value="1"/>
</dbReference>
<keyword evidence="8" id="KW-1185">Reference proteome</keyword>
<dbReference type="PANTHER" id="PTHR33420">
    <property type="entry name" value="FIMBRIAL SUBUNIT ELFA-RELATED"/>
    <property type="match status" value="1"/>
</dbReference>
<dbReference type="PANTHER" id="PTHR33420:SF12">
    <property type="entry name" value="FIMBRIN-LIKE PROTEIN FIMI-RELATED"/>
    <property type="match status" value="1"/>
</dbReference>
<dbReference type="InterPro" id="IPR000259">
    <property type="entry name" value="Adhesion_dom_fimbrial"/>
</dbReference>
<evidence type="ECO:0000259" key="6">
    <source>
        <dbReference type="Pfam" id="PF00419"/>
    </source>
</evidence>
<feature type="signal peptide" evidence="5">
    <location>
        <begin position="1"/>
        <end position="30"/>
    </location>
</feature>
<evidence type="ECO:0000256" key="3">
    <source>
        <dbReference type="ARBA" id="ARBA00022729"/>
    </source>
</evidence>
<evidence type="ECO:0000256" key="2">
    <source>
        <dbReference type="ARBA" id="ARBA00006671"/>
    </source>
</evidence>
<evidence type="ECO:0000256" key="1">
    <source>
        <dbReference type="ARBA" id="ARBA00004561"/>
    </source>
</evidence>
<dbReference type="GO" id="GO:0043709">
    <property type="term" value="P:cell adhesion involved in single-species biofilm formation"/>
    <property type="evidence" value="ECO:0007669"/>
    <property type="project" value="TreeGrafter"/>
</dbReference>
<evidence type="ECO:0000256" key="4">
    <source>
        <dbReference type="ARBA" id="ARBA00023263"/>
    </source>
</evidence>
<evidence type="ECO:0000313" key="8">
    <source>
        <dbReference type="Proteomes" id="UP000254848"/>
    </source>
</evidence>
<protein>
    <submittedName>
        <fullName evidence="7">Type 1 fimbria pilin</fullName>
    </submittedName>
</protein>
<dbReference type="Pfam" id="PF00419">
    <property type="entry name" value="Fimbrial"/>
    <property type="match status" value="1"/>
</dbReference>
<dbReference type="Proteomes" id="UP000254848">
    <property type="component" value="Unassembled WGS sequence"/>
</dbReference>
<dbReference type="Gene3D" id="2.60.40.3310">
    <property type="match status" value="1"/>
</dbReference>
<evidence type="ECO:0000256" key="5">
    <source>
        <dbReference type="SAM" id="SignalP"/>
    </source>
</evidence>
<keyword evidence="3 5" id="KW-0732">Signal</keyword>
<comment type="similarity">
    <text evidence="2">Belongs to the fimbrial protein family.</text>
</comment>
<accession>A0A370R412</accession>
<name>A0A370R412_9GAMM</name>